<reference evidence="1" key="1">
    <citation type="submission" date="2018-11" db="EMBL/GenBank/DDBJ databases">
        <authorList>
            <consortium name="Pathogen Informatics"/>
        </authorList>
    </citation>
    <scope>NUCLEOTIDE SEQUENCE</scope>
</reference>
<evidence type="ECO:0000313" key="2">
    <source>
        <dbReference type="Proteomes" id="UP000784294"/>
    </source>
</evidence>
<organism evidence="1 2">
    <name type="scientific">Protopolystoma xenopodis</name>
    <dbReference type="NCBI Taxonomy" id="117903"/>
    <lineage>
        <taxon>Eukaryota</taxon>
        <taxon>Metazoa</taxon>
        <taxon>Spiralia</taxon>
        <taxon>Lophotrochozoa</taxon>
        <taxon>Platyhelminthes</taxon>
        <taxon>Monogenea</taxon>
        <taxon>Polyopisthocotylea</taxon>
        <taxon>Polystomatidea</taxon>
        <taxon>Polystomatidae</taxon>
        <taxon>Protopolystoma</taxon>
    </lineage>
</organism>
<keyword evidence="2" id="KW-1185">Reference proteome</keyword>
<gene>
    <name evidence="1" type="ORF">PXEA_LOCUS26533</name>
</gene>
<proteinExistence type="predicted"/>
<dbReference type="Proteomes" id="UP000784294">
    <property type="component" value="Unassembled WGS sequence"/>
</dbReference>
<dbReference type="EMBL" id="CAAALY010245152">
    <property type="protein sequence ID" value="VEL33093.1"/>
    <property type="molecule type" value="Genomic_DNA"/>
</dbReference>
<accession>A0A3S5AMF0</accession>
<comment type="caution">
    <text evidence="1">The sequence shown here is derived from an EMBL/GenBank/DDBJ whole genome shotgun (WGS) entry which is preliminary data.</text>
</comment>
<dbReference type="AlphaFoldDB" id="A0A3S5AMF0"/>
<evidence type="ECO:0000313" key="1">
    <source>
        <dbReference type="EMBL" id="VEL33093.1"/>
    </source>
</evidence>
<sequence length="86" mass="9635">MLLFLFPTPSHSPPSHHIYLLSIMSAFVPSPHRVPPCVQASLQIKCSLCSLEKIMSRRPDDCPPGCRRPDSVYITHLSYSQLGIMT</sequence>
<name>A0A3S5AMF0_9PLAT</name>
<protein>
    <submittedName>
        <fullName evidence="1">Uncharacterized protein</fullName>
    </submittedName>
</protein>